<dbReference type="PROSITE" id="PS50088">
    <property type="entry name" value="ANK_REPEAT"/>
    <property type="match status" value="1"/>
</dbReference>
<sequence length="1279" mass="143078">MNWTAQSLVYAFLIGVVTLLISWKIIQLNPPKPETPPTGERSKSSDSKTFRVQGLPAKHGNDGISPRHVEELVRKTYRVGEDIRISIGSLAPHPTRTGESVATLSFAGTPESLRKSHALDPASTLQVRLDDHFHGLTPLHSVEDSHADLVIVALSGLNGHAYGSFKRKGGEYMWLRDDLCRWLPKAHVYIYGYDTAMEHSDSFQTLYDLGASLKSTLTALLRPEDTNYSPTPLVLIGHSLGGLIVKEALCQMSEGKNVEEKGILKSLQAVLLFGTPNQGMNIESLIPMVDGQANELFVRSLGCDSAELRRQGIVWHRVFVERRDDKITPLLEVFSFYETMNSPTAIKADGKWKMAGAPAKLVDRNSATHGQSFDGNNHYVHPINRNHSELVKFTSPTDEVYSETVLPLLQKHYKIAQSRDPVLLLSQNQQKALDHCRSSLSFPEEHTRVEQVLVAENHTCTWFTKHPDFTDWLRNDRGLLWLHGLPGAGKSTALKHAVRSMEDHPHNAVVISFFIYGLGIDLQKTLRGICCSLLRQLLLHVPEAFLTMLSEARDKHEPQNWGAFELQEHLKQGLMKAARTRPIIIFIDALDEFSAAENERGVLVQFLRDLCYGNQYAGLRVKVCVSCRYYPNLFTKGIEIPAEKHNRNDIATFVRSSLEDLPEKKRVPLEEHIISSSDGVFQWTHLVCLRVHDLHRAGKPLKAILADVDSIPKELHSLYKRLLEEIAEEDKMQSLKLFRYVCFGKRRICLRELQHALVMTPDTREVATAKLAEEDTFIEDLEDIKNSAKYLSKGLIVSEDLSEIYRFQGKGWGERLRLIHVSVMDFMRDGGLRTLQEAEPHPSSDTPEGAAHYYISRVLLNYVFRRGIRNFYKGIIPGTSRDFPLDAYTRTSVISHIEAAESQGVDQFDLLHLFDWPHRTRAIENFCHLRNAYTGASLIHLLAAWGIMSALKPLIQYNPSDGSKTRYDSEISALLSRGTPPAGVLLASGRINLDLPDIKHAKTPLHYAIEYDKADVAHELLTSSRVDRNARANLQITPLMSAIYRGQTSIVEELLSSIAVDPAARDYRGSTAMHYCAQAFRSEGAIVKLLLDDPRFDPDARDKAGETPLHVAVTMISDPRSVPLLLASTRDINARNRRGETPLIAFVRYAAGLDASEHAELADVLVCLLGHPGIECRARDRLRHTALFYAATRGMEMYVGMLLERCGGGGGAAAADGDSLGRTPLSQAAGRGYLGIVEMMLGAEVLDAGTVRFAYQEAKREGREEVMRRLLETGKVEEN</sequence>
<dbReference type="SUPFAM" id="SSF48403">
    <property type="entry name" value="Ankyrin repeat"/>
    <property type="match status" value="1"/>
</dbReference>
<dbReference type="Pfam" id="PF24883">
    <property type="entry name" value="NPHP3_N"/>
    <property type="match status" value="1"/>
</dbReference>
<feature type="repeat" description="ANK" evidence="2">
    <location>
        <begin position="1104"/>
        <end position="1137"/>
    </location>
</feature>
<evidence type="ECO:0000313" key="6">
    <source>
        <dbReference type="EMBL" id="OJD33672.1"/>
    </source>
</evidence>
<keyword evidence="1" id="KW-0677">Repeat</keyword>
<dbReference type="SUPFAM" id="SSF52540">
    <property type="entry name" value="P-loop containing nucleoside triphosphate hydrolases"/>
    <property type="match status" value="1"/>
</dbReference>
<dbReference type="InterPro" id="IPR056884">
    <property type="entry name" value="NPHP3-like_N"/>
</dbReference>
<feature type="compositionally biased region" description="Basic and acidic residues" evidence="3">
    <location>
        <begin position="40"/>
        <end position="49"/>
    </location>
</feature>
<evidence type="ECO:0000313" key="7">
    <source>
        <dbReference type="Proteomes" id="UP000183809"/>
    </source>
</evidence>
<dbReference type="Gene3D" id="3.40.50.300">
    <property type="entry name" value="P-loop containing nucleotide triphosphate hydrolases"/>
    <property type="match status" value="1"/>
</dbReference>
<dbReference type="OrthoDB" id="1577640at2759"/>
<name>A0A1J9QZ48_9PEZI</name>
<organism evidence="6 7">
    <name type="scientific">Diplodia corticola</name>
    <dbReference type="NCBI Taxonomy" id="236234"/>
    <lineage>
        <taxon>Eukaryota</taxon>
        <taxon>Fungi</taxon>
        <taxon>Dikarya</taxon>
        <taxon>Ascomycota</taxon>
        <taxon>Pezizomycotina</taxon>
        <taxon>Dothideomycetes</taxon>
        <taxon>Dothideomycetes incertae sedis</taxon>
        <taxon>Botryosphaeriales</taxon>
        <taxon>Botryosphaeriaceae</taxon>
        <taxon>Diplodia</taxon>
    </lineage>
</organism>
<dbReference type="SUPFAM" id="SSF53474">
    <property type="entry name" value="alpha/beta-Hydrolases"/>
    <property type="match status" value="1"/>
</dbReference>
<evidence type="ECO:0000256" key="4">
    <source>
        <dbReference type="SAM" id="Phobius"/>
    </source>
</evidence>
<dbReference type="InterPro" id="IPR027417">
    <property type="entry name" value="P-loop_NTPase"/>
</dbReference>
<dbReference type="PANTHER" id="PTHR10039:SF5">
    <property type="entry name" value="NACHT DOMAIN-CONTAINING PROTEIN"/>
    <property type="match status" value="1"/>
</dbReference>
<dbReference type="Proteomes" id="UP000183809">
    <property type="component" value="Unassembled WGS sequence"/>
</dbReference>
<protein>
    <recommendedName>
        <fullName evidence="5">Nephrocystin 3-like N-terminal domain-containing protein</fullName>
    </recommendedName>
</protein>
<gene>
    <name evidence="6" type="ORF">BKCO1_2800031</name>
</gene>
<feature type="transmembrane region" description="Helical" evidence="4">
    <location>
        <begin position="7"/>
        <end position="26"/>
    </location>
</feature>
<dbReference type="Pfam" id="PF12796">
    <property type="entry name" value="Ank_2"/>
    <property type="match status" value="2"/>
</dbReference>
<evidence type="ECO:0000256" key="3">
    <source>
        <dbReference type="SAM" id="MobiDB-lite"/>
    </source>
</evidence>
<dbReference type="PANTHER" id="PTHR10039">
    <property type="entry name" value="AMELOGENIN"/>
    <property type="match status" value="1"/>
</dbReference>
<keyword evidence="4" id="KW-1133">Transmembrane helix</keyword>
<accession>A0A1J9QZ48</accession>
<dbReference type="InterPro" id="IPR002110">
    <property type="entry name" value="Ankyrin_rpt"/>
</dbReference>
<keyword evidence="7" id="KW-1185">Reference proteome</keyword>
<dbReference type="GeneID" id="31013940"/>
<dbReference type="EMBL" id="MNUE01000028">
    <property type="protein sequence ID" value="OJD33672.1"/>
    <property type="molecule type" value="Genomic_DNA"/>
</dbReference>
<feature type="region of interest" description="Disordered" evidence="3">
    <location>
        <begin position="30"/>
        <end position="65"/>
    </location>
</feature>
<dbReference type="STRING" id="236234.A0A1J9QZ48"/>
<keyword evidence="4" id="KW-0472">Membrane</keyword>
<evidence type="ECO:0000256" key="2">
    <source>
        <dbReference type="PROSITE-ProRule" id="PRU00023"/>
    </source>
</evidence>
<proteinExistence type="predicted"/>
<dbReference type="InterPro" id="IPR036770">
    <property type="entry name" value="Ankyrin_rpt-contain_sf"/>
</dbReference>
<keyword evidence="4" id="KW-0812">Transmembrane</keyword>
<dbReference type="Gene3D" id="1.25.40.20">
    <property type="entry name" value="Ankyrin repeat-containing domain"/>
    <property type="match status" value="2"/>
</dbReference>
<dbReference type="RefSeq" id="XP_020129932.1">
    <property type="nucleotide sequence ID" value="XM_020273679.1"/>
</dbReference>
<evidence type="ECO:0000256" key="1">
    <source>
        <dbReference type="ARBA" id="ARBA00022737"/>
    </source>
</evidence>
<feature type="domain" description="Nephrocystin 3-like N-terminal" evidence="5">
    <location>
        <begin position="459"/>
        <end position="628"/>
    </location>
</feature>
<keyword evidence="2" id="KW-0040">ANK repeat</keyword>
<evidence type="ECO:0000259" key="5">
    <source>
        <dbReference type="Pfam" id="PF24883"/>
    </source>
</evidence>
<dbReference type="InterPro" id="IPR029058">
    <property type="entry name" value="AB_hydrolase_fold"/>
</dbReference>
<dbReference type="AlphaFoldDB" id="A0A1J9QZ48"/>
<reference evidence="6 7" key="1">
    <citation type="submission" date="2016-10" db="EMBL/GenBank/DDBJ databases">
        <title>Proteomics and genomics reveal pathogen-plant mechanisms compatible with a hemibiotrophic lifestyle of Diplodia corticola.</title>
        <authorList>
            <person name="Fernandes I."/>
            <person name="De Jonge R."/>
            <person name="Van De Peer Y."/>
            <person name="Devreese B."/>
            <person name="Alves A."/>
            <person name="Esteves A.C."/>
        </authorList>
    </citation>
    <scope>NUCLEOTIDE SEQUENCE [LARGE SCALE GENOMIC DNA]</scope>
    <source>
        <strain evidence="6 7">CBS 112549</strain>
    </source>
</reference>
<dbReference type="SMART" id="SM00248">
    <property type="entry name" value="ANK"/>
    <property type="match status" value="5"/>
</dbReference>
<comment type="caution">
    <text evidence="6">The sequence shown here is derived from an EMBL/GenBank/DDBJ whole genome shotgun (WGS) entry which is preliminary data.</text>
</comment>
<dbReference type="Gene3D" id="3.40.50.1820">
    <property type="entry name" value="alpha/beta hydrolase"/>
    <property type="match status" value="1"/>
</dbReference>